<name>A0A9P3LGQ0_9APHY</name>
<sequence>MPYSSQQHLSDKSRPIYKRMRRRAKHREHFFDHPKYAEGHPDAFAGAGRTHDKVKVWCKRCFQARLAYERTRDALAGTLRADTAIIEHMWDTQPPEAGWIPGRPANCLVHLRDCELQDSHVREEAGALHANSTRARRRSPRRDSEAPAHRDSPRAARRGTPTVDLPQAAEAGPSRAAPYDDLSYPLPTYLPALMAQAAPLHTSYAAHYGPYSTYPSNFQDQQPQWDGGMVYDRAGRAITAAALPQEAIGYSSGAMSPSIFNAPSAWGDLPGAELQQDYVRLPQSWEALPFHPEMYGPSFVRAQHTGIAPQPPWHGASSMYRQDHFNEVE</sequence>
<evidence type="ECO:0000256" key="1">
    <source>
        <dbReference type="SAM" id="MobiDB-lite"/>
    </source>
</evidence>
<evidence type="ECO:0000313" key="3">
    <source>
        <dbReference type="Proteomes" id="UP000703269"/>
    </source>
</evidence>
<feature type="compositionally biased region" description="Basic and acidic residues" evidence="1">
    <location>
        <begin position="141"/>
        <end position="154"/>
    </location>
</feature>
<gene>
    <name evidence="2" type="ORF">PsYK624_100290</name>
</gene>
<accession>A0A9P3LGQ0</accession>
<feature type="region of interest" description="Disordered" evidence="1">
    <location>
        <begin position="124"/>
        <end position="178"/>
    </location>
</feature>
<organism evidence="2 3">
    <name type="scientific">Phanerochaete sordida</name>
    <dbReference type="NCBI Taxonomy" id="48140"/>
    <lineage>
        <taxon>Eukaryota</taxon>
        <taxon>Fungi</taxon>
        <taxon>Dikarya</taxon>
        <taxon>Basidiomycota</taxon>
        <taxon>Agaricomycotina</taxon>
        <taxon>Agaricomycetes</taxon>
        <taxon>Polyporales</taxon>
        <taxon>Phanerochaetaceae</taxon>
        <taxon>Phanerochaete</taxon>
    </lineage>
</organism>
<comment type="caution">
    <text evidence="2">The sequence shown here is derived from an EMBL/GenBank/DDBJ whole genome shotgun (WGS) entry which is preliminary data.</text>
</comment>
<reference evidence="2 3" key="1">
    <citation type="submission" date="2021-08" db="EMBL/GenBank/DDBJ databases">
        <title>Draft Genome Sequence of Phanerochaete sordida strain YK-624.</title>
        <authorList>
            <person name="Mori T."/>
            <person name="Dohra H."/>
            <person name="Suzuki T."/>
            <person name="Kawagishi H."/>
            <person name="Hirai H."/>
        </authorList>
    </citation>
    <scope>NUCLEOTIDE SEQUENCE [LARGE SCALE GENOMIC DNA]</scope>
    <source>
        <strain evidence="2 3">YK-624</strain>
    </source>
</reference>
<dbReference type="OrthoDB" id="2756737at2759"/>
<dbReference type="EMBL" id="BPQB01000035">
    <property type="protein sequence ID" value="GJE93864.1"/>
    <property type="molecule type" value="Genomic_DNA"/>
</dbReference>
<dbReference type="AlphaFoldDB" id="A0A9P3LGQ0"/>
<evidence type="ECO:0000313" key="2">
    <source>
        <dbReference type="EMBL" id="GJE93864.1"/>
    </source>
</evidence>
<protein>
    <submittedName>
        <fullName evidence="2">Uncharacterized protein</fullName>
    </submittedName>
</protein>
<dbReference type="Proteomes" id="UP000703269">
    <property type="component" value="Unassembled WGS sequence"/>
</dbReference>
<keyword evidence="3" id="KW-1185">Reference proteome</keyword>
<proteinExistence type="predicted"/>